<proteinExistence type="predicted"/>
<gene>
    <name evidence="1" type="ORF">PENTCL1PPCAC_23932</name>
</gene>
<dbReference type="Proteomes" id="UP001432027">
    <property type="component" value="Unassembled WGS sequence"/>
</dbReference>
<keyword evidence="2" id="KW-1185">Reference proteome</keyword>
<evidence type="ECO:0000313" key="1">
    <source>
        <dbReference type="EMBL" id="GMT01758.1"/>
    </source>
</evidence>
<evidence type="ECO:0000313" key="2">
    <source>
        <dbReference type="Proteomes" id="UP001432027"/>
    </source>
</evidence>
<comment type="caution">
    <text evidence="1">The sequence shown here is derived from an EMBL/GenBank/DDBJ whole genome shotgun (WGS) entry which is preliminary data.</text>
</comment>
<sequence>MLVSAAPKTLHLDLNCDASFIDEQFLKKYSQSVLHPNLSISCLGNGTLLRLTDDLSVELANFESLKMPSLEVNTDWLIPAILERLRLRCSGWWSLLTTRRITTADIDAALGSDMKHNEDVHSTVSCIKITGTDYCVTLRRDQDLVYIIFERCSTPSFLRF</sequence>
<reference evidence="1" key="1">
    <citation type="submission" date="2023-10" db="EMBL/GenBank/DDBJ databases">
        <title>Genome assembly of Pristionchus species.</title>
        <authorList>
            <person name="Yoshida K."/>
            <person name="Sommer R.J."/>
        </authorList>
    </citation>
    <scope>NUCLEOTIDE SEQUENCE</scope>
    <source>
        <strain evidence="1">RS0144</strain>
    </source>
</reference>
<dbReference type="EMBL" id="BTSX01000005">
    <property type="protein sequence ID" value="GMT01758.1"/>
    <property type="molecule type" value="Genomic_DNA"/>
</dbReference>
<organism evidence="1 2">
    <name type="scientific">Pristionchus entomophagus</name>
    <dbReference type="NCBI Taxonomy" id="358040"/>
    <lineage>
        <taxon>Eukaryota</taxon>
        <taxon>Metazoa</taxon>
        <taxon>Ecdysozoa</taxon>
        <taxon>Nematoda</taxon>
        <taxon>Chromadorea</taxon>
        <taxon>Rhabditida</taxon>
        <taxon>Rhabditina</taxon>
        <taxon>Diplogasteromorpha</taxon>
        <taxon>Diplogasteroidea</taxon>
        <taxon>Neodiplogasteridae</taxon>
        <taxon>Pristionchus</taxon>
    </lineage>
</organism>
<dbReference type="AlphaFoldDB" id="A0AAV5U555"/>
<protein>
    <recommendedName>
        <fullName evidence="3">Anaphase-promoting complex subunit 1</fullName>
    </recommendedName>
</protein>
<evidence type="ECO:0008006" key="3">
    <source>
        <dbReference type="Google" id="ProtNLM"/>
    </source>
</evidence>
<accession>A0AAV5U555</accession>
<name>A0AAV5U555_9BILA</name>